<reference evidence="1 2" key="1">
    <citation type="submission" date="2016-10" db="EMBL/GenBank/DDBJ databases">
        <authorList>
            <person name="de Groot N.N."/>
        </authorList>
    </citation>
    <scope>NUCLEOTIDE SEQUENCE [LARGE SCALE GENOMIC DNA]</scope>
    <source>
        <strain evidence="1 2">DSM 12992</strain>
    </source>
</reference>
<sequence>MYSNICGYKNKFNRLYLTGKVKYSDGELVSNAIIIVEKIINCYKRYYIGYAITDIKGDFIIEVKDRNAYYKLTAFDCNLKGISYMNL</sequence>
<evidence type="ECO:0000313" key="1">
    <source>
        <dbReference type="EMBL" id="SFC22697.1"/>
    </source>
</evidence>
<dbReference type="AlphaFoldDB" id="A0A1I1HFB6"/>
<dbReference type="EMBL" id="FOMG01000001">
    <property type="protein sequence ID" value="SFC22697.1"/>
    <property type="molecule type" value="Genomic_DNA"/>
</dbReference>
<keyword evidence="2" id="KW-1185">Reference proteome</keyword>
<accession>A0A1I1HFB6</accession>
<dbReference type="Proteomes" id="UP000199263">
    <property type="component" value="Unassembled WGS sequence"/>
</dbReference>
<protein>
    <recommendedName>
        <fullName evidence="3">Carboxypeptidase regulatory-like domain-containing protein</fullName>
    </recommendedName>
</protein>
<dbReference type="STRING" id="119641.SAMN05421842_101291"/>
<proteinExistence type="predicted"/>
<organism evidence="1 2">
    <name type="scientific">Clostridium uliginosum</name>
    <dbReference type="NCBI Taxonomy" id="119641"/>
    <lineage>
        <taxon>Bacteria</taxon>
        <taxon>Bacillati</taxon>
        <taxon>Bacillota</taxon>
        <taxon>Clostridia</taxon>
        <taxon>Eubacteriales</taxon>
        <taxon>Clostridiaceae</taxon>
        <taxon>Clostridium</taxon>
    </lineage>
</organism>
<gene>
    <name evidence="1" type="ORF">SAMN05421842_101291</name>
</gene>
<dbReference type="RefSeq" id="WP_090088090.1">
    <property type="nucleotide sequence ID" value="NZ_FOMG01000001.1"/>
</dbReference>
<evidence type="ECO:0008006" key="3">
    <source>
        <dbReference type="Google" id="ProtNLM"/>
    </source>
</evidence>
<name>A0A1I1HFB6_9CLOT</name>
<evidence type="ECO:0000313" key="2">
    <source>
        <dbReference type="Proteomes" id="UP000199263"/>
    </source>
</evidence>